<gene>
    <name evidence="1" type="ORF">KEU06_17610</name>
</gene>
<name>A0A942I9L6_9HYPH</name>
<organism evidence="1 2">
    <name type="scientific">Pseudaminobacter soli</name>
    <name type="common">ex Zhang et al. 2022</name>
    <dbReference type="NCBI Taxonomy" id="2831468"/>
    <lineage>
        <taxon>Bacteria</taxon>
        <taxon>Pseudomonadati</taxon>
        <taxon>Pseudomonadota</taxon>
        <taxon>Alphaproteobacteria</taxon>
        <taxon>Hyphomicrobiales</taxon>
        <taxon>Phyllobacteriaceae</taxon>
        <taxon>Pseudaminobacter</taxon>
    </lineage>
</organism>
<evidence type="ECO:0000313" key="2">
    <source>
        <dbReference type="Proteomes" id="UP000680348"/>
    </source>
</evidence>
<evidence type="ECO:0000313" key="1">
    <source>
        <dbReference type="EMBL" id="MBS3650435.1"/>
    </source>
</evidence>
<dbReference type="RefSeq" id="WP_188255991.1">
    <property type="nucleotide sequence ID" value="NZ_JABVCF010000009.1"/>
</dbReference>
<sequence>MFIELAEIAIKAGSEPDFAQAVSQAAPLFGHTKKAGHGPAFRCSAAWLSQPV</sequence>
<accession>A0A942I9L6</accession>
<protein>
    <submittedName>
        <fullName evidence="1">Uncharacterized protein</fullName>
    </submittedName>
</protein>
<proteinExistence type="predicted"/>
<dbReference type="AlphaFoldDB" id="A0A942I9L6"/>
<comment type="caution">
    <text evidence="1">The sequence shown here is derived from an EMBL/GenBank/DDBJ whole genome shotgun (WGS) entry which is preliminary data.</text>
</comment>
<keyword evidence="2" id="KW-1185">Reference proteome</keyword>
<reference evidence="1" key="1">
    <citation type="submission" date="2021-04" db="EMBL/GenBank/DDBJ databases">
        <title>Pseudaminobacter soli sp. nov., isolated from paddy soil contaminated by heavy metals.</title>
        <authorList>
            <person name="Zhang K."/>
        </authorList>
    </citation>
    <scope>NUCLEOTIDE SEQUENCE</scope>
    <source>
        <strain evidence="1">19-2017</strain>
    </source>
</reference>
<dbReference type="Proteomes" id="UP000680348">
    <property type="component" value="Unassembled WGS sequence"/>
</dbReference>
<dbReference type="EMBL" id="JAGWCR010000009">
    <property type="protein sequence ID" value="MBS3650435.1"/>
    <property type="molecule type" value="Genomic_DNA"/>
</dbReference>